<proteinExistence type="predicted"/>
<dbReference type="Proteomes" id="UP000199025">
    <property type="component" value="Unassembled WGS sequence"/>
</dbReference>
<dbReference type="AlphaFoldDB" id="A0A1I3SLN9"/>
<keyword evidence="2" id="KW-1185">Reference proteome</keyword>
<sequence length="77" mass="7260">MQVVVVGSVLGAAGGGAGGWAVLVTGGGVRIEVTVGAGEFGRRHGGPHSPVPACLAAVSASARRGSPAASGSGEYFA</sequence>
<name>A0A1I3SLN9_9PSEU</name>
<organism evidence="1 2">
    <name type="scientific">Amycolatopsis sacchari</name>
    <dbReference type="NCBI Taxonomy" id="115433"/>
    <lineage>
        <taxon>Bacteria</taxon>
        <taxon>Bacillati</taxon>
        <taxon>Actinomycetota</taxon>
        <taxon>Actinomycetes</taxon>
        <taxon>Pseudonocardiales</taxon>
        <taxon>Pseudonocardiaceae</taxon>
        <taxon>Amycolatopsis</taxon>
    </lineage>
</organism>
<dbReference type="STRING" id="115433.SAMN05421835_106346"/>
<reference evidence="1 2" key="1">
    <citation type="submission" date="2016-10" db="EMBL/GenBank/DDBJ databases">
        <authorList>
            <person name="de Groot N.N."/>
        </authorList>
    </citation>
    <scope>NUCLEOTIDE SEQUENCE [LARGE SCALE GENOMIC DNA]</scope>
    <source>
        <strain evidence="1 2">DSM 44468</strain>
    </source>
</reference>
<dbReference type="EMBL" id="FORP01000006">
    <property type="protein sequence ID" value="SFJ58531.1"/>
    <property type="molecule type" value="Genomic_DNA"/>
</dbReference>
<dbReference type="RefSeq" id="WP_435156525.1">
    <property type="nucleotide sequence ID" value="NZ_CBDRCA010000016.1"/>
</dbReference>
<accession>A0A1I3SLN9</accession>
<gene>
    <name evidence="1" type="ORF">SAMN05421835_106346</name>
</gene>
<evidence type="ECO:0000313" key="1">
    <source>
        <dbReference type="EMBL" id="SFJ58531.1"/>
    </source>
</evidence>
<evidence type="ECO:0000313" key="2">
    <source>
        <dbReference type="Proteomes" id="UP000199025"/>
    </source>
</evidence>
<protein>
    <submittedName>
        <fullName evidence="1">Uncharacterized protein</fullName>
    </submittedName>
</protein>